<dbReference type="PANTHER" id="PTHR22710:SF2">
    <property type="entry name" value="X-RAY RADIATION RESISTANCE-ASSOCIATED PROTEIN 1"/>
    <property type="match status" value="1"/>
</dbReference>
<evidence type="ECO:0000256" key="2">
    <source>
        <dbReference type="ARBA" id="ARBA00022490"/>
    </source>
</evidence>
<comment type="subcellular location">
    <subcellularLocation>
        <location evidence="1">Cytoplasm</location>
    </subcellularLocation>
</comment>
<dbReference type="SMART" id="SM00369">
    <property type="entry name" value="LRR_TYP"/>
    <property type="match status" value="5"/>
</dbReference>
<dbReference type="InterPro" id="IPR003591">
    <property type="entry name" value="Leu-rich_rpt_typical-subtyp"/>
</dbReference>
<dbReference type="Pfam" id="PF00560">
    <property type="entry name" value="LRR_1"/>
    <property type="match status" value="1"/>
</dbReference>
<feature type="region of interest" description="Disordered" evidence="5">
    <location>
        <begin position="386"/>
        <end position="438"/>
    </location>
</feature>
<keyword evidence="2" id="KW-0963">Cytoplasm</keyword>
<feature type="compositionally biased region" description="Low complexity" evidence="5">
    <location>
        <begin position="401"/>
        <end position="413"/>
    </location>
</feature>
<dbReference type="GO" id="GO:0005737">
    <property type="term" value="C:cytoplasm"/>
    <property type="evidence" value="ECO:0007669"/>
    <property type="project" value="UniProtKB-SubCell"/>
</dbReference>
<evidence type="ECO:0008006" key="8">
    <source>
        <dbReference type="Google" id="ProtNLM"/>
    </source>
</evidence>
<feature type="compositionally biased region" description="Polar residues" evidence="5">
    <location>
        <begin position="613"/>
        <end position="625"/>
    </location>
</feature>
<gene>
    <name evidence="6" type="ORF">AAFF_G00370660</name>
</gene>
<evidence type="ECO:0000256" key="4">
    <source>
        <dbReference type="ARBA" id="ARBA00022737"/>
    </source>
</evidence>
<feature type="region of interest" description="Disordered" evidence="5">
    <location>
        <begin position="610"/>
        <end position="634"/>
    </location>
</feature>
<dbReference type="Gene3D" id="3.80.10.10">
    <property type="entry name" value="Ribonuclease Inhibitor"/>
    <property type="match status" value="2"/>
</dbReference>
<evidence type="ECO:0000256" key="1">
    <source>
        <dbReference type="ARBA" id="ARBA00004496"/>
    </source>
</evidence>
<organism evidence="6 7">
    <name type="scientific">Aldrovandia affinis</name>
    <dbReference type="NCBI Taxonomy" id="143900"/>
    <lineage>
        <taxon>Eukaryota</taxon>
        <taxon>Metazoa</taxon>
        <taxon>Chordata</taxon>
        <taxon>Craniata</taxon>
        <taxon>Vertebrata</taxon>
        <taxon>Euteleostomi</taxon>
        <taxon>Actinopterygii</taxon>
        <taxon>Neopterygii</taxon>
        <taxon>Teleostei</taxon>
        <taxon>Notacanthiformes</taxon>
        <taxon>Halosauridae</taxon>
        <taxon>Aldrovandia</taxon>
    </lineage>
</organism>
<keyword evidence="7" id="KW-1185">Reference proteome</keyword>
<keyword evidence="4" id="KW-0677">Repeat</keyword>
<dbReference type="PROSITE" id="PS51450">
    <property type="entry name" value="LRR"/>
    <property type="match status" value="1"/>
</dbReference>
<evidence type="ECO:0000256" key="5">
    <source>
        <dbReference type="SAM" id="MobiDB-lite"/>
    </source>
</evidence>
<dbReference type="Proteomes" id="UP001221898">
    <property type="component" value="Unassembled WGS sequence"/>
</dbReference>
<feature type="region of interest" description="Disordered" evidence="5">
    <location>
        <begin position="1"/>
        <end position="21"/>
    </location>
</feature>
<protein>
    <recommendedName>
        <fullName evidence="8">X-ray radiation resistance-associated protein 1</fullName>
    </recommendedName>
</protein>
<proteinExistence type="predicted"/>
<dbReference type="PANTHER" id="PTHR22710">
    <property type="entry name" value="X-RAY RADIATION RESISTANCE ASSOCIATED PROTEIN 1 XRRA1"/>
    <property type="match status" value="1"/>
</dbReference>
<sequence length="634" mass="71323">MAGEESVVSGSTKPQDSGKTDTSCNMLDGSLLMRLHCVDKPSELCNVNISDQKLHSAKTEDFEEFDNVAYINASENHLNLELFSRFPILKELELSLNGLYKLRLNAGHFPHLEVLDLSYNYLSSDDVLSIGLLPCLKVLHLTGNELQALPDNMATPHHISTQLTSEQDMRFSSLEVLMLDDNKLCSPGVFNSLANLKRLQHLNLQGNYITEVPYLQQCEDEDPQISSKQQDISHFPWVQKEHGKSSTGEDYIYLRTHSSLQFSGKFHLPFPELRFLNLADNKIAVEEALLAVALFPSLNKLVIHSNPFTTQRSGDPPMLTCFLQHRLGINIRRKKTLQFVKPHIVIPVNPKRKVETKIRKVPKLPLKLEAAGCSFPHDHASMLEKNSEKCQGKAMPPDCESLQASSCSSQRSSDGPEDAKGVTADHGPNTKANDSSGANNIDGDAFFITQVNHLDESSWQVDSEEVEIDSEEQREEDLVPEKFRGYEILLDAKPDPCTFEPVGIQQTVRALELALKNLLVYRDSKANPDHLQNPYKEKEKRIGELPSAKPRRLKGEKAEDALTKFKDRKTINKVPLDKVLTGKDVYKKEYEDALTLLREMRKKYKIAHANTGEGATQTECNTHTNCDGKKENQE</sequence>
<evidence type="ECO:0000256" key="3">
    <source>
        <dbReference type="ARBA" id="ARBA00022614"/>
    </source>
</evidence>
<keyword evidence="3" id="KW-0433">Leucine-rich repeat</keyword>
<evidence type="ECO:0000313" key="6">
    <source>
        <dbReference type="EMBL" id="KAJ8402201.1"/>
    </source>
</evidence>
<feature type="compositionally biased region" description="Polar residues" evidence="5">
    <location>
        <begin position="8"/>
        <end position="21"/>
    </location>
</feature>
<dbReference type="EMBL" id="JAINUG010000065">
    <property type="protein sequence ID" value="KAJ8402201.1"/>
    <property type="molecule type" value="Genomic_DNA"/>
</dbReference>
<name>A0AAD7SIQ0_9TELE</name>
<dbReference type="InterPro" id="IPR001611">
    <property type="entry name" value="Leu-rich_rpt"/>
</dbReference>
<dbReference type="AlphaFoldDB" id="A0AAD7SIQ0"/>
<dbReference type="SUPFAM" id="SSF52047">
    <property type="entry name" value="RNI-like"/>
    <property type="match status" value="1"/>
</dbReference>
<reference evidence="6" key="1">
    <citation type="journal article" date="2023" name="Science">
        <title>Genome structures resolve the early diversification of teleost fishes.</title>
        <authorList>
            <person name="Parey E."/>
            <person name="Louis A."/>
            <person name="Montfort J."/>
            <person name="Bouchez O."/>
            <person name="Roques C."/>
            <person name="Iampietro C."/>
            <person name="Lluch J."/>
            <person name="Castinel A."/>
            <person name="Donnadieu C."/>
            <person name="Desvignes T."/>
            <person name="Floi Bucao C."/>
            <person name="Jouanno E."/>
            <person name="Wen M."/>
            <person name="Mejri S."/>
            <person name="Dirks R."/>
            <person name="Jansen H."/>
            <person name="Henkel C."/>
            <person name="Chen W.J."/>
            <person name="Zahm M."/>
            <person name="Cabau C."/>
            <person name="Klopp C."/>
            <person name="Thompson A.W."/>
            <person name="Robinson-Rechavi M."/>
            <person name="Braasch I."/>
            <person name="Lecointre G."/>
            <person name="Bobe J."/>
            <person name="Postlethwait J.H."/>
            <person name="Berthelot C."/>
            <person name="Roest Crollius H."/>
            <person name="Guiguen Y."/>
        </authorList>
    </citation>
    <scope>NUCLEOTIDE SEQUENCE</scope>
    <source>
        <strain evidence="6">NC1722</strain>
    </source>
</reference>
<comment type="caution">
    <text evidence="6">The sequence shown here is derived from an EMBL/GenBank/DDBJ whole genome shotgun (WGS) entry which is preliminary data.</text>
</comment>
<dbReference type="GO" id="GO:0005634">
    <property type="term" value="C:nucleus"/>
    <property type="evidence" value="ECO:0007669"/>
    <property type="project" value="TreeGrafter"/>
</dbReference>
<dbReference type="InterPro" id="IPR032675">
    <property type="entry name" value="LRR_dom_sf"/>
</dbReference>
<evidence type="ECO:0000313" key="7">
    <source>
        <dbReference type="Proteomes" id="UP001221898"/>
    </source>
</evidence>
<accession>A0AAD7SIQ0</accession>